<evidence type="ECO:0000313" key="3">
    <source>
        <dbReference type="Proteomes" id="UP000237000"/>
    </source>
</evidence>
<name>A0A2P5FMY4_TREOI</name>
<keyword evidence="1" id="KW-0732">Signal</keyword>
<keyword evidence="3" id="KW-1185">Reference proteome</keyword>
<dbReference type="InterPro" id="IPR017972">
    <property type="entry name" value="Cyt_P450_CS"/>
</dbReference>
<organism evidence="2 3">
    <name type="scientific">Trema orientale</name>
    <name type="common">Charcoal tree</name>
    <name type="synonym">Celtis orientalis</name>
    <dbReference type="NCBI Taxonomy" id="63057"/>
    <lineage>
        <taxon>Eukaryota</taxon>
        <taxon>Viridiplantae</taxon>
        <taxon>Streptophyta</taxon>
        <taxon>Embryophyta</taxon>
        <taxon>Tracheophyta</taxon>
        <taxon>Spermatophyta</taxon>
        <taxon>Magnoliopsida</taxon>
        <taxon>eudicotyledons</taxon>
        <taxon>Gunneridae</taxon>
        <taxon>Pentapetalae</taxon>
        <taxon>rosids</taxon>
        <taxon>fabids</taxon>
        <taxon>Rosales</taxon>
        <taxon>Cannabaceae</taxon>
        <taxon>Trema</taxon>
    </lineage>
</organism>
<dbReference type="GO" id="GO:0016705">
    <property type="term" value="F:oxidoreductase activity, acting on paired donors, with incorporation or reduction of molecular oxygen"/>
    <property type="evidence" value="ECO:0007669"/>
    <property type="project" value="InterPro"/>
</dbReference>
<proteinExistence type="predicted"/>
<dbReference type="EMBL" id="JXTC01000020">
    <property type="protein sequence ID" value="PON99167.1"/>
    <property type="molecule type" value="Genomic_DNA"/>
</dbReference>
<dbReference type="AlphaFoldDB" id="A0A2P5FMY4"/>
<accession>A0A2P5FMY4</accession>
<protein>
    <submittedName>
        <fullName evidence="2">Cytochrome P450, conserved site</fullName>
    </submittedName>
</protein>
<evidence type="ECO:0000313" key="2">
    <source>
        <dbReference type="EMBL" id="PON99167.1"/>
    </source>
</evidence>
<feature type="signal peptide" evidence="1">
    <location>
        <begin position="1"/>
        <end position="25"/>
    </location>
</feature>
<dbReference type="InParanoid" id="A0A2P5FMY4"/>
<gene>
    <name evidence="2" type="ORF">TorRG33x02_050270</name>
</gene>
<reference evidence="3" key="1">
    <citation type="submission" date="2016-06" db="EMBL/GenBank/DDBJ databases">
        <title>Parallel loss of symbiosis genes in relatives of nitrogen-fixing non-legume Parasponia.</title>
        <authorList>
            <person name="Van Velzen R."/>
            <person name="Holmer R."/>
            <person name="Bu F."/>
            <person name="Rutten L."/>
            <person name="Van Zeijl A."/>
            <person name="Liu W."/>
            <person name="Santuari L."/>
            <person name="Cao Q."/>
            <person name="Sharma T."/>
            <person name="Shen D."/>
            <person name="Roswanjaya Y."/>
            <person name="Wardhani T."/>
            <person name="Kalhor M.S."/>
            <person name="Jansen J."/>
            <person name="Van den Hoogen J."/>
            <person name="Gungor B."/>
            <person name="Hartog M."/>
            <person name="Hontelez J."/>
            <person name="Verver J."/>
            <person name="Yang W.-C."/>
            <person name="Schijlen E."/>
            <person name="Repin R."/>
            <person name="Schilthuizen M."/>
            <person name="Schranz E."/>
            <person name="Heidstra R."/>
            <person name="Miyata K."/>
            <person name="Fedorova E."/>
            <person name="Kohlen W."/>
            <person name="Bisseling T."/>
            <person name="Smit S."/>
            <person name="Geurts R."/>
        </authorList>
    </citation>
    <scope>NUCLEOTIDE SEQUENCE [LARGE SCALE GENOMIC DNA]</scope>
    <source>
        <strain evidence="3">cv. RG33-2</strain>
    </source>
</reference>
<dbReference type="PROSITE" id="PS00086">
    <property type="entry name" value="CYTOCHROME_P450"/>
    <property type="match status" value="1"/>
</dbReference>
<evidence type="ECO:0000256" key="1">
    <source>
        <dbReference type="SAM" id="SignalP"/>
    </source>
</evidence>
<feature type="chain" id="PRO_5015187354" evidence="1">
    <location>
        <begin position="26"/>
        <end position="46"/>
    </location>
</feature>
<dbReference type="Proteomes" id="UP000237000">
    <property type="component" value="Unassembled WGS sequence"/>
</dbReference>
<comment type="caution">
    <text evidence="2">The sequence shown here is derived from an EMBL/GenBank/DDBJ whole genome shotgun (WGS) entry which is preliminary data.</text>
</comment>
<dbReference type="GO" id="GO:0005506">
    <property type="term" value="F:iron ion binding"/>
    <property type="evidence" value="ECO:0007669"/>
    <property type="project" value="InterPro"/>
</dbReference>
<sequence>MSFGAGKRACAGLFQAMLITCTTIGRLPSPDYPCPDAIITGYPRTP</sequence>